<dbReference type="Pfam" id="PF12833">
    <property type="entry name" value="HTH_18"/>
    <property type="match status" value="1"/>
</dbReference>
<accession>A0A0J1D0W1</accession>
<dbReference type="GO" id="GO:0005829">
    <property type="term" value="C:cytosol"/>
    <property type="evidence" value="ECO:0007669"/>
    <property type="project" value="TreeGrafter"/>
</dbReference>
<keyword evidence="2" id="KW-0238">DNA-binding</keyword>
<evidence type="ECO:0000259" key="5">
    <source>
        <dbReference type="PROSITE" id="PS01124"/>
    </source>
</evidence>
<keyword evidence="3" id="KW-0804">Transcription</keyword>
<name>A0A0J1D0W1_9BURK</name>
<dbReference type="AlphaFoldDB" id="A0A0J1D0W1"/>
<keyword evidence="1" id="KW-0805">Transcription regulation</keyword>
<dbReference type="InterPro" id="IPR009057">
    <property type="entry name" value="Homeodomain-like_sf"/>
</dbReference>
<dbReference type="PATRIC" id="fig|908627.4.peg.2400"/>
<evidence type="ECO:0000256" key="4">
    <source>
        <dbReference type="SAM" id="MobiDB-lite"/>
    </source>
</evidence>
<evidence type="ECO:0000256" key="2">
    <source>
        <dbReference type="ARBA" id="ARBA00023125"/>
    </source>
</evidence>
<gene>
    <name evidence="6" type="ORF">EOS_10830</name>
</gene>
<evidence type="ECO:0000313" key="7">
    <source>
        <dbReference type="Proteomes" id="UP000035963"/>
    </source>
</evidence>
<feature type="region of interest" description="Disordered" evidence="4">
    <location>
        <begin position="325"/>
        <end position="346"/>
    </location>
</feature>
<comment type="caution">
    <text evidence="6">The sequence shown here is derived from an EMBL/GenBank/DDBJ whole genome shotgun (WGS) entry which is preliminary data.</text>
</comment>
<keyword evidence="7" id="KW-1185">Reference proteome</keyword>
<dbReference type="EMBL" id="AEJF01000075">
    <property type="protein sequence ID" value="KLU26271.1"/>
    <property type="molecule type" value="Genomic_DNA"/>
</dbReference>
<evidence type="ECO:0000256" key="1">
    <source>
        <dbReference type="ARBA" id="ARBA00023015"/>
    </source>
</evidence>
<dbReference type="GO" id="GO:0000976">
    <property type="term" value="F:transcription cis-regulatory region binding"/>
    <property type="evidence" value="ECO:0007669"/>
    <property type="project" value="TreeGrafter"/>
</dbReference>
<proteinExistence type="predicted"/>
<dbReference type="Proteomes" id="UP000035963">
    <property type="component" value="Unassembled WGS sequence"/>
</dbReference>
<dbReference type="GO" id="GO:0003700">
    <property type="term" value="F:DNA-binding transcription factor activity"/>
    <property type="evidence" value="ECO:0007669"/>
    <property type="project" value="InterPro"/>
</dbReference>
<evidence type="ECO:0000256" key="3">
    <source>
        <dbReference type="ARBA" id="ARBA00023163"/>
    </source>
</evidence>
<dbReference type="Pfam" id="PF12625">
    <property type="entry name" value="Arabinose_bd"/>
    <property type="match status" value="1"/>
</dbReference>
<dbReference type="InterPro" id="IPR032687">
    <property type="entry name" value="AraC-type_N"/>
</dbReference>
<evidence type="ECO:0000313" key="6">
    <source>
        <dbReference type="EMBL" id="KLU26271.1"/>
    </source>
</evidence>
<dbReference type="Gene3D" id="1.10.10.60">
    <property type="entry name" value="Homeodomain-like"/>
    <property type="match status" value="1"/>
</dbReference>
<dbReference type="OrthoDB" id="8584243at2"/>
<sequence>MKTDSVPVSHALLARLDKLGVDVPRTLRTAGLPVPAVANAEPGRFWLTTQKYFALWEAIAQVSGDPAIGLRIGAETSYGQLDAMLLAALHSANFGEALAKLGRYKRLSCPEEVLVAVQRDEAAVTFRWLLADGFIPDLLVDALFASALAMARRGSGVAIKPRRVELTRRSAHRTMFARHYGCEIVFDAPNDVLVFDASSLALPFVTHNVDLLAAVLPQLDAGLAALDREQTFADHVDAVIARSMRGQRPSVEALARELGISTRTLQRKLALDGTSYQQQLDRVRSRIARRLLGSTDLAAGEIAWFLGFEEVNSFSRAFSQWEGTTPQRWRGNEGSSHDRSFSEPVV</sequence>
<organism evidence="6 7">
    <name type="scientific">Caballeronia mineralivorans PML1(12)</name>
    <dbReference type="NCBI Taxonomy" id="908627"/>
    <lineage>
        <taxon>Bacteria</taxon>
        <taxon>Pseudomonadati</taxon>
        <taxon>Pseudomonadota</taxon>
        <taxon>Betaproteobacteria</taxon>
        <taxon>Burkholderiales</taxon>
        <taxon>Burkholderiaceae</taxon>
        <taxon>Caballeronia</taxon>
    </lineage>
</organism>
<dbReference type="PANTHER" id="PTHR47894">
    <property type="entry name" value="HTH-TYPE TRANSCRIPTIONAL REGULATOR GADX"/>
    <property type="match status" value="1"/>
</dbReference>
<feature type="domain" description="HTH araC/xylS-type" evidence="5">
    <location>
        <begin position="234"/>
        <end position="332"/>
    </location>
</feature>
<dbReference type="InterPro" id="IPR018060">
    <property type="entry name" value="HTH_AraC"/>
</dbReference>
<feature type="compositionally biased region" description="Basic and acidic residues" evidence="4">
    <location>
        <begin position="335"/>
        <end position="346"/>
    </location>
</feature>
<dbReference type="PROSITE" id="PS01124">
    <property type="entry name" value="HTH_ARAC_FAMILY_2"/>
    <property type="match status" value="1"/>
</dbReference>
<dbReference type="SUPFAM" id="SSF46689">
    <property type="entry name" value="Homeodomain-like"/>
    <property type="match status" value="1"/>
</dbReference>
<dbReference type="SMART" id="SM00342">
    <property type="entry name" value="HTH_ARAC"/>
    <property type="match status" value="1"/>
</dbReference>
<reference evidence="6 7" key="1">
    <citation type="journal article" date="2015" name="Genome Announc.">
        <title>Draft Genome Sequence of Burkholderia sp. Strain PML1(12), an Ectomycorrhizosphere-Inhabiting Bacterium with Effective Mineral-Weathering Ability.</title>
        <authorList>
            <person name="Uroz S."/>
            <person name="Oger P."/>
        </authorList>
    </citation>
    <scope>NUCLEOTIDE SEQUENCE [LARGE SCALE GENOMIC DNA]</scope>
    <source>
        <strain evidence="7">PML1(12)</strain>
    </source>
</reference>
<dbReference type="RefSeq" id="WP_047846617.1">
    <property type="nucleotide sequence ID" value="NZ_AEJF01000075.1"/>
</dbReference>
<dbReference type="PANTHER" id="PTHR47894:SF1">
    <property type="entry name" value="HTH-TYPE TRANSCRIPTIONAL REGULATOR VQSM"/>
    <property type="match status" value="1"/>
</dbReference>
<protein>
    <recommendedName>
        <fullName evidence="5">HTH araC/xylS-type domain-containing protein</fullName>
    </recommendedName>
</protein>